<keyword evidence="3" id="KW-0862">Zinc</keyword>
<dbReference type="InterPro" id="IPR017907">
    <property type="entry name" value="Znf_RING_CS"/>
</dbReference>
<dbReference type="SMART" id="SM00184">
    <property type="entry name" value="RING"/>
    <property type="match status" value="1"/>
</dbReference>
<dbReference type="AlphaFoldDB" id="A0AAV2RZL7"/>
<dbReference type="EMBL" id="CAXKWB010040364">
    <property type="protein sequence ID" value="CAL4154711.1"/>
    <property type="molecule type" value="Genomic_DNA"/>
</dbReference>
<feature type="transmembrane region" description="Helical" evidence="5">
    <location>
        <begin position="369"/>
        <end position="387"/>
    </location>
</feature>
<evidence type="ECO:0000259" key="6">
    <source>
        <dbReference type="PROSITE" id="PS50089"/>
    </source>
</evidence>
<protein>
    <recommendedName>
        <fullName evidence="6">RING-type domain-containing protein</fullName>
    </recommendedName>
</protein>
<accession>A0AAV2RZL7</accession>
<feature type="transmembrane region" description="Helical" evidence="5">
    <location>
        <begin position="399"/>
        <end position="420"/>
    </location>
</feature>
<feature type="transmembrane region" description="Helical" evidence="5">
    <location>
        <begin position="467"/>
        <end position="488"/>
    </location>
</feature>
<dbReference type="Proteomes" id="UP001497623">
    <property type="component" value="Unassembled WGS sequence"/>
</dbReference>
<sequence length="563" mass="62155">MIRPVAGFVMELDDLKCPICLEVLTDPVMLPLCGHSLCRSCLISLTPQPPLCPICRTQHHGLTAHQLPTNYIVANLIRQQNSADDSNMSMSQCPISSSGNLSVTSVPARSHFNSQEDTEAPSAPPLSDILDTEEGLVLSAVALAQESHLLNLTSETIVTEQIQTSTESTDVSIIEVPIIVTEDESNQSQTQREPTEVINSQQNISQSNINASIENPTNTETAESNNTNLYTSFSGMNTIQSTMSFQELDSNSRHLFSVLRDTQLSEPVQRSSTPILQLTQIPPIQIKMTEPTLFECKQIIAGLILSLVALIFLTSYSWMIISSIFSTGFKMKFENIYILIGGTCGLPTFVHLACRLIKGKSSIVEKCFYVIYFIFNIVMFFIGIIFVKELKTLILVNSPFALIASISMIISALSVTHFPATPSLRSKSCCGMFMGCTLLFIFTLSLFGGYIAIIGIGYYYFIDFDQIYLLTAGAVGILMILHGVCFVINGRRLCCENYLGCIYFVYSIVWCITGLVLVDRTAFWIVNGPMFAITGLIILFWSIRVTALSLTPFVPMNQSSSCF</sequence>
<keyword evidence="5" id="KW-0812">Transmembrane</keyword>
<feature type="transmembrane region" description="Helical" evidence="5">
    <location>
        <begin position="299"/>
        <end position="324"/>
    </location>
</feature>
<dbReference type="PROSITE" id="PS00518">
    <property type="entry name" value="ZF_RING_1"/>
    <property type="match status" value="1"/>
</dbReference>
<dbReference type="PANTHER" id="PTHR47156:SF10">
    <property type="entry name" value="E3 UBIQUITIN-PROTEIN LIGASE TRIM-21-RELATED"/>
    <property type="match status" value="1"/>
</dbReference>
<dbReference type="PANTHER" id="PTHR47156">
    <property type="entry name" value="PROTEIN CBG20824"/>
    <property type="match status" value="1"/>
</dbReference>
<dbReference type="Pfam" id="PF13445">
    <property type="entry name" value="zf-RING_UBOX"/>
    <property type="match status" value="1"/>
</dbReference>
<keyword evidence="8" id="KW-1185">Reference proteome</keyword>
<proteinExistence type="predicted"/>
<dbReference type="PROSITE" id="PS50089">
    <property type="entry name" value="ZF_RING_2"/>
    <property type="match status" value="1"/>
</dbReference>
<keyword evidence="1" id="KW-0479">Metal-binding</keyword>
<evidence type="ECO:0000256" key="3">
    <source>
        <dbReference type="ARBA" id="ARBA00022833"/>
    </source>
</evidence>
<dbReference type="Gene3D" id="3.30.40.10">
    <property type="entry name" value="Zinc/RING finger domain, C3HC4 (zinc finger)"/>
    <property type="match status" value="1"/>
</dbReference>
<dbReference type="InterPro" id="IPR013083">
    <property type="entry name" value="Znf_RING/FYVE/PHD"/>
</dbReference>
<dbReference type="InterPro" id="IPR027370">
    <property type="entry name" value="Znf-RING_euk"/>
</dbReference>
<gene>
    <name evidence="7" type="ORF">MNOR_LOCUS31386</name>
</gene>
<keyword evidence="5" id="KW-0472">Membrane</keyword>
<feature type="transmembrane region" description="Helical" evidence="5">
    <location>
        <begin position="336"/>
        <end position="357"/>
    </location>
</feature>
<evidence type="ECO:0000256" key="5">
    <source>
        <dbReference type="SAM" id="Phobius"/>
    </source>
</evidence>
<dbReference type="InterPro" id="IPR052667">
    <property type="entry name" value="E3_ubiquitin-ligase_RING"/>
</dbReference>
<evidence type="ECO:0000313" key="7">
    <source>
        <dbReference type="EMBL" id="CAL4154711.1"/>
    </source>
</evidence>
<reference evidence="7 8" key="1">
    <citation type="submission" date="2024-05" db="EMBL/GenBank/DDBJ databases">
        <authorList>
            <person name="Wallberg A."/>
        </authorList>
    </citation>
    <scope>NUCLEOTIDE SEQUENCE [LARGE SCALE GENOMIC DNA]</scope>
</reference>
<feature type="domain" description="RING-type" evidence="6">
    <location>
        <begin position="17"/>
        <end position="56"/>
    </location>
</feature>
<comment type="caution">
    <text evidence="7">The sequence shown here is derived from an EMBL/GenBank/DDBJ whole genome shotgun (WGS) entry which is preliminary data.</text>
</comment>
<dbReference type="GO" id="GO:0008270">
    <property type="term" value="F:zinc ion binding"/>
    <property type="evidence" value="ECO:0007669"/>
    <property type="project" value="UniProtKB-KW"/>
</dbReference>
<feature type="non-terminal residue" evidence="7">
    <location>
        <position position="563"/>
    </location>
</feature>
<evidence type="ECO:0000313" key="8">
    <source>
        <dbReference type="Proteomes" id="UP001497623"/>
    </source>
</evidence>
<feature type="transmembrane region" description="Helical" evidence="5">
    <location>
        <begin position="524"/>
        <end position="543"/>
    </location>
</feature>
<feature type="transmembrane region" description="Helical" evidence="5">
    <location>
        <begin position="500"/>
        <end position="518"/>
    </location>
</feature>
<feature type="transmembrane region" description="Helical" evidence="5">
    <location>
        <begin position="432"/>
        <end position="461"/>
    </location>
</feature>
<dbReference type="InterPro" id="IPR001841">
    <property type="entry name" value="Znf_RING"/>
</dbReference>
<evidence type="ECO:0000256" key="1">
    <source>
        <dbReference type="ARBA" id="ARBA00022723"/>
    </source>
</evidence>
<organism evidence="7 8">
    <name type="scientific">Meganyctiphanes norvegica</name>
    <name type="common">Northern krill</name>
    <name type="synonym">Thysanopoda norvegica</name>
    <dbReference type="NCBI Taxonomy" id="48144"/>
    <lineage>
        <taxon>Eukaryota</taxon>
        <taxon>Metazoa</taxon>
        <taxon>Ecdysozoa</taxon>
        <taxon>Arthropoda</taxon>
        <taxon>Crustacea</taxon>
        <taxon>Multicrustacea</taxon>
        <taxon>Malacostraca</taxon>
        <taxon>Eumalacostraca</taxon>
        <taxon>Eucarida</taxon>
        <taxon>Euphausiacea</taxon>
        <taxon>Euphausiidae</taxon>
        <taxon>Meganyctiphanes</taxon>
    </lineage>
</organism>
<evidence type="ECO:0000256" key="4">
    <source>
        <dbReference type="PROSITE-ProRule" id="PRU00175"/>
    </source>
</evidence>
<evidence type="ECO:0000256" key="2">
    <source>
        <dbReference type="ARBA" id="ARBA00022771"/>
    </source>
</evidence>
<name>A0AAV2RZL7_MEGNR</name>
<dbReference type="SUPFAM" id="SSF57850">
    <property type="entry name" value="RING/U-box"/>
    <property type="match status" value="1"/>
</dbReference>
<keyword evidence="2 4" id="KW-0863">Zinc-finger</keyword>
<keyword evidence="5" id="KW-1133">Transmembrane helix</keyword>